<gene>
    <name evidence="1" type="ORF">V6N12_010163</name>
</gene>
<proteinExistence type="predicted"/>
<keyword evidence="2" id="KW-1185">Reference proteome</keyword>
<dbReference type="EMBL" id="JBBPBM010000016">
    <property type="protein sequence ID" value="KAK8557940.1"/>
    <property type="molecule type" value="Genomic_DNA"/>
</dbReference>
<sequence length="144" mass="15506">MSCDTSDRQDLRTRIFKFTVAGVVKDGRVGCGGVLYATSGIIIGMFLGSEIGSDLNLAVLFAIKSTLELFGKTRPWFSWPILVEIDSLLNQIGNVSFVQSRSIGGGMVHCLLLRFKLVEGSVSVMKGGEGVVLACCFVDLRLLA</sequence>
<organism evidence="1 2">
    <name type="scientific">Hibiscus sabdariffa</name>
    <name type="common">roselle</name>
    <dbReference type="NCBI Taxonomy" id="183260"/>
    <lineage>
        <taxon>Eukaryota</taxon>
        <taxon>Viridiplantae</taxon>
        <taxon>Streptophyta</taxon>
        <taxon>Embryophyta</taxon>
        <taxon>Tracheophyta</taxon>
        <taxon>Spermatophyta</taxon>
        <taxon>Magnoliopsida</taxon>
        <taxon>eudicotyledons</taxon>
        <taxon>Gunneridae</taxon>
        <taxon>Pentapetalae</taxon>
        <taxon>rosids</taxon>
        <taxon>malvids</taxon>
        <taxon>Malvales</taxon>
        <taxon>Malvaceae</taxon>
        <taxon>Malvoideae</taxon>
        <taxon>Hibiscus</taxon>
    </lineage>
</organism>
<reference evidence="1 2" key="1">
    <citation type="journal article" date="2024" name="G3 (Bethesda)">
        <title>Genome assembly of Hibiscus sabdariffa L. provides insights into metabolisms of medicinal natural products.</title>
        <authorList>
            <person name="Kim T."/>
        </authorList>
    </citation>
    <scope>NUCLEOTIDE SEQUENCE [LARGE SCALE GENOMIC DNA]</scope>
    <source>
        <strain evidence="1">TK-2024</strain>
        <tissue evidence="1">Old leaves</tissue>
    </source>
</reference>
<comment type="caution">
    <text evidence="1">The sequence shown here is derived from an EMBL/GenBank/DDBJ whole genome shotgun (WGS) entry which is preliminary data.</text>
</comment>
<dbReference type="Proteomes" id="UP001472677">
    <property type="component" value="Unassembled WGS sequence"/>
</dbReference>
<evidence type="ECO:0008006" key="3">
    <source>
        <dbReference type="Google" id="ProtNLM"/>
    </source>
</evidence>
<evidence type="ECO:0000313" key="1">
    <source>
        <dbReference type="EMBL" id="KAK8557940.1"/>
    </source>
</evidence>
<evidence type="ECO:0000313" key="2">
    <source>
        <dbReference type="Proteomes" id="UP001472677"/>
    </source>
</evidence>
<name>A0ABR2ECX1_9ROSI</name>
<protein>
    <recommendedName>
        <fullName evidence="3">RNase H type-1 domain-containing protein</fullName>
    </recommendedName>
</protein>
<accession>A0ABR2ECX1</accession>